<protein>
    <submittedName>
        <fullName evidence="2">Undecaprenyl-phosphate 4-deoxy-4-formamido-L-arabinose transferase</fullName>
        <ecNumber evidence="2">2.4.2.53</ecNumber>
    </submittedName>
</protein>
<keyword evidence="3" id="KW-1185">Reference proteome</keyword>
<evidence type="ECO:0000259" key="1">
    <source>
        <dbReference type="Pfam" id="PF00535"/>
    </source>
</evidence>
<keyword evidence="2" id="KW-0808">Transferase</keyword>
<accession>A0ABY6HWX5</accession>
<dbReference type="PANTHER" id="PTHR48090">
    <property type="entry name" value="UNDECAPRENYL-PHOSPHATE 4-DEOXY-4-FORMAMIDO-L-ARABINOSE TRANSFERASE-RELATED"/>
    <property type="match status" value="1"/>
</dbReference>
<keyword evidence="2" id="KW-0328">Glycosyltransferase</keyword>
<dbReference type="EC" id="2.4.2.53" evidence="2"/>
<dbReference type="InterPro" id="IPR001173">
    <property type="entry name" value="Glyco_trans_2-like"/>
</dbReference>
<dbReference type="GO" id="GO:0099621">
    <property type="term" value="F:undecaprenyl-phosphate 4-deoxy-4-formamido-L-arabinose transferase activity"/>
    <property type="evidence" value="ECO:0007669"/>
    <property type="project" value="UniProtKB-EC"/>
</dbReference>
<dbReference type="Gene3D" id="3.90.550.10">
    <property type="entry name" value="Spore Coat Polysaccharide Biosynthesis Protein SpsA, Chain A"/>
    <property type="match status" value="2"/>
</dbReference>
<dbReference type="CDD" id="cd04179">
    <property type="entry name" value="DPM_DPG-synthase_like"/>
    <property type="match status" value="2"/>
</dbReference>
<organism evidence="2 3">
    <name type="scientific">Candidatus Lokiarchaeum ossiferum</name>
    <dbReference type="NCBI Taxonomy" id="2951803"/>
    <lineage>
        <taxon>Archaea</taxon>
        <taxon>Promethearchaeati</taxon>
        <taxon>Promethearchaeota</taxon>
        <taxon>Promethearchaeia</taxon>
        <taxon>Promethearchaeales</taxon>
        <taxon>Promethearchaeaceae</taxon>
        <taxon>Candidatus Lokiarchaeum</taxon>
    </lineage>
</organism>
<dbReference type="SUPFAM" id="SSF53448">
    <property type="entry name" value="Nucleotide-diphospho-sugar transferases"/>
    <property type="match status" value="2"/>
</dbReference>
<dbReference type="EMBL" id="CP104013">
    <property type="protein sequence ID" value="UYP48028.1"/>
    <property type="molecule type" value="Genomic_DNA"/>
</dbReference>
<dbReference type="InterPro" id="IPR050256">
    <property type="entry name" value="Glycosyltransferase_2"/>
</dbReference>
<dbReference type="Proteomes" id="UP001208689">
    <property type="component" value="Chromosome"/>
</dbReference>
<evidence type="ECO:0000313" key="2">
    <source>
        <dbReference type="EMBL" id="UYP48028.1"/>
    </source>
</evidence>
<dbReference type="Pfam" id="PF00535">
    <property type="entry name" value="Glycos_transf_2"/>
    <property type="match status" value="2"/>
</dbReference>
<dbReference type="InterPro" id="IPR029044">
    <property type="entry name" value="Nucleotide-diphossugar_trans"/>
</dbReference>
<gene>
    <name evidence="2" type="ORF">NEF87_004313</name>
</gene>
<feature type="domain" description="Glycosyltransferase 2-like" evidence="1">
    <location>
        <begin position="265"/>
        <end position="385"/>
    </location>
</feature>
<sequence>MDPLYNYCISVIDDGSSDGTYNILKNSKLKIEVIQNSENLGKGKTLLKGFQLANKNEIVLVIDGDGEHPPEDIPKLLQPILEKKAEVVIGSRFLRLNQGSKLKGSYLKNRKQFSYFRKLGNNFISLLIFLFHRKYISDSQCGFRAFAPGVASLYNPSYSGFEVETEMTIFYIKEGVKLLEIPMDTGLSTRESHMSIVKDSFKILLVILDMLAERGYSQFLHRLFPKFFQNNLKTQKLEHMQGIIEKRKKNHLHDILTTSMQYKVSFIIPCYNESRTLLQVVRKIHAIKLYNYEIIIVDDGSNDNPISLFNKNDLKNVKNYFHVENLGYGKTVLDGISKCAGDFICTIDSDGQHDPNDIFDLIYPIYNKKADIVVGSRYSGRYYYQVPLLNRIGESFIEITLKFLFGQAIKNNQAGFRVFDKKTIGLFKGIKFFDMAFTTEILMNAIVKNYKIVEEPIHLYDRSIGNSRVKKIPLLMDVLHSTIYYFPKFLMRKFDLL</sequence>
<evidence type="ECO:0000313" key="3">
    <source>
        <dbReference type="Proteomes" id="UP001208689"/>
    </source>
</evidence>
<name>A0ABY6HWX5_9ARCH</name>
<feature type="domain" description="Glycosyltransferase 2-like" evidence="1">
    <location>
        <begin position="5"/>
        <end position="115"/>
    </location>
</feature>
<reference evidence="2" key="1">
    <citation type="submission" date="2022-09" db="EMBL/GenBank/DDBJ databases">
        <title>Actin cytoskeleton and complex cell architecture in an #Asgard archaeon.</title>
        <authorList>
            <person name="Ponce Toledo R.I."/>
            <person name="Schleper C."/>
            <person name="Rodrigues Oliveira T."/>
            <person name="Wollweber F."/>
            <person name="Xu J."/>
            <person name="Rittmann S."/>
            <person name="Klingl A."/>
            <person name="Pilhofer M."/>
        </authorList>
    </citation>
    <scope>NUCLEOTIDE SEQUENCE</scope>
    <source>
        <strain evidence="2">B-35</strain>
    </source>
</reference>
<proteinExistence type="predicted"/>
<dbReference type="PANTHER" id="PTHR48090:SF7">
    <property type="entry name" value="RFBJ PROTEIN"/>
    <property type="match status" value="1"/>
</dbReference>